<dbReference type="AlphaFoldDB" id="A0AAN6JUE2"/>
<evidence type="ECO:0000256" key="2">
    <source>
        <dbReference type="ARBA" id="ARBA00005770"/>
    </source>
</evidence>
<dbReference type="InterPro" id="IPR037212">
    <property type="entry name" value="Med7/Med21-like"/>
</dbReference>
<evidence type="ECO:0000256" key="6">
    <source>
        <dbReference type="ARBA" id="ARBA00023163"/>
    </source>
</evidence>
<dbReference type="GO" id="GO:0006357">
    <property type="term" value="P:regulation of transcription by RNA polymerase II"/>
    <property type="evidence" value="ECO:0007669"/>
    <property type="project" value="TreeGrafter"/>
</dbReference>
<feature type="coiled-coil region" evidence="9">
    <location>
        <begin position="104"/>
        <end position="152"/>
    </location>
</feature>
<comment type="subcellular location">
    <subcellularLocation>
        <location evidence="1 8">Nucleus</location>
    </subcellularLocation>
</comment>
<proteinExistence type="inferred from homology"/>
<dbReference type="PANTHER" id="PTHR13381">
    <property type="entry name" value="RNA POLYMERASE II HOLOENZYME COMPONENT SRB7"/>
    <property type="match status" value="1"/>
</dbReference>
<dbReference type="Pfam" id="PF11221">
    <property type="entry name" value="Med21"/>
    <property type="match status" value="1"/>
</dbReference>
<dbReference type="PANTHER" id="PTHR13381:SF0">
    <property type="entry name" value="MEDIATOR OF RNA POLYMERASE II TRANSCRIPTION SUBUNIT 21"/>
    <property type="match status" value="1"/>
</dbReference>
<evidence type="ECO:0000313" key="10">
    <source>
        <dbReference type="EMBL" id="KAK0556971.1"/>
    </source>
</evidence>
<evidence type="ECO:0000256" key="8">
    <source>
        <dbReference type="RuleBase" id="RU366036"/>
    </source>
</evidence>
<dbReference type="SUPFAM" id="SSF140718">
    <property type="entry name" value="Mediator hinge subcomplex-like"/>
    <property type="match status" value="1"/>
</dbReference>
<name>A0AAN6JUE2_9BASI</name>
<keyword evidence="5 8" id="KW-0010">Activator</keyword>
<keyword evidence="4 8" id="KW-0805">Transcription regulation</keyword>
<sequence>MTSTPQVPLQLTSDGDPLTQLEDGLDLLIKIMAASISYLTTRASHVTIHPDIPISAKESTRASNQLVEPQEMAAAIDELVGDLILKSKQIEAIIATLPSGLQSEQEQRKELSALDDRIRAANADFRSTLDDAQQLQTQLNSLLRSVQDQQQRTRLHLHRTLLATTP</sequence>
<comment type="function">
    <text evidence="8">Component of the Mediator complex, a coactivator involved in the regulated transcription of nearly all RNA polymerase II-dependent genes. Mediator functions as a bridge to convey information from gene-specific regulatory proteins to the basal RNA polymerase II transcription machinery. Mediator is recruited to promoters by direct interactions with regulatory proteins and serves as a scaffold for the assembly of a functional preinitiation complex with RNA polymerase II and the general transcription factors.</text>
</comment>
<dbReference type="InterPro" id="IPR021384">
    <property type="entry name" value="Mediator_Med21"/>
</dbReference>
<evidence type="ECO:0000256" key="5">
    <source>
        <dbReference type="ARBA" id="ARBA00023159"/>
    </source>
</evidence>
<dbReference type="Proteomes" id="UP001176517">
    <property type="component" value="Unassembled WGS sequence"/>
</dbReference>
<evidence type="ECO:0000256" key="9">
    <source>
        <dbReference type="SAM" id="Coils"/>
    </source>
</evidence>
<protein>
    <recommendedName>
        <fullName evidence="3 8">Mediator of RNA polymerase II transcription subunit 21</fullName>
    </recommendedName>
</protein>
<comment type="subunit">
    <text evidence="8">Component of the Mediator complex.</text>
</comment>
<accession>A0AAN6JUE2</accession>
<comment type="caution">
    <text evidence="10">The sequence shown here is derived from an EMBL/GenBank/DDBJ whole genome shotgun (WGS) entry which is preliminary data.</text>
</comment>
<evidence type="ECO:0000256" key="3">
    <source>
        <dbReference type="ARBA" id="ARBA00019691"/>
    </source>
</evidence>
<dbReference type="GO" id="GO:0016592">
    <property type="term" value="C:mediator complex"/>
    <property type="evidence" value="ECO:0007669"/>
    <property type="project" value="UniProtKB-UniRule"/>
</dbReference>
<comment type="similarity">
    <text evidence="2 8">Belongs to the Mediator complex subunit 21 family.</text>
</comment>
<gene>
    <name evidence="10" type="ORF">OC846_000815</name>
</gene>
<dbReference type="Gene3D" id="6.10.280.10">
    <property type="entry name" value="Mediator complex, subunit Med21"/>
    <property type="match status" value="1"/>
</dbReference>
<dbReference type="EMBL" id="JAPDMZ010000009">
    <property type="protein sequence ID" value="KAK0556971.1"/>
    <property type="molecule type" value="Genomic_DNA"/>
</dbReference>
<evidence type="ECO:0000256" key="4">
    <source>
        <dbReference type="ARBA" id="ARBA00023015"/>
    </source>
</evidence>
<reference evidence="10" key="1">
    <citation type="journal article" date="2023" name="PhytoFront">
        <title>Draft Genome Resources of Seven Strains of Tilletia horrida, Causal Agent of Kernel Smut of Rice.</title>
        <authorList>
            <person name="Khanal S."/>
            <person name="Antony Babu S."/>
            <person name="Zhou X.G."/>
        </authorList>
    </citation>
    <scope>NUCLEOTIDE SEQUENCE</scope>
    <source>
        <strain evidence="10">TX6</strain>
    </source>
</reference>
<keyword evidence="7 8" id="KW-0539">Nucleus</keyword>
<keyword evidence="11" id="KW-1185">Reference proteome</keyword>
<dbReference type="GO" id="GO:0003712">
    <property type="term" value="F:transcription coregulator activity"/>
    <property type="evidence" value="ECO:0007669"/>
    <property type="project" value="TreeGrafter"/>
</dbReference>
<keyword evidence="6 8" id="KW-0804">Transcription</keyword>
<organism evidence="10 11">
    <name type="scientific">Tilletia horrida</name>
    <dbReference type="NCBI Taxonomy" id="155126"/>
    <lineage>
        <taxon>Eukaryota</taxon>
        <taxon>Fungi</taxon>
        <taxon>Dikarya</taxon>
        <taxon>Basidiomycota</taxon>
        <taxon>Ustilaginomycotina</taxon>
        <taxon>Exobasidiomycetes</taxon>
        <taxon>Tilletiales</taxon>
        <taxon>Tilletiaceae</taxon>
        <taxon>Tilletia</taxon>
    </lineage>
</organism>
<evidence type="ECO:0000256" key="7">
    <source>
        <dbReference type="ARBA" id="ARBA00023242"/>
    </source>
</evidence>
<evidence type="ECO:0000256" key="1">
    <source>
        <dbReference type="ARBA" id="ARBA00004123"/>
    </source>
</evidence>
<evidence type="ECO:0000313" key="11">
    <source>
        <dbReference type="Proteomes" id="UP001176517"/>
    </source>
</evidence>
<keyword evidence="9" id="KW-0175">Coiled coil</keyword>